<protein>
    <submittedName>
        <fullName evidence="1">Uncharacterized protein</fullName>
    </submittedName>
</protein>
<organism evidence="1 2">
    <name type="scientific">Verticillium dahliae</name>
    <name type="common">Verticillium wilt</name>
    <dbReference type="NCBI Taxonomy" id="27337"/>
    <lineage>
        <taxon>Eukaryota</taxon>
        <taxon>Fungi</taxon>
        <taxon>Dikarya</taxon>
        <taxon>Ascomycota</taxon>
        <taxon>Pezizomycotina</taxon>
        <taxon>Sordariomycetes</taxon>
        <taxon>Hypocreomycetidae</taxon>
        <taxon>Glomerellales</taxon>
        <taxon>Plectosphaerellaceae</taxon>
        <taxon>Verticillium</taxon>
    </lineage>
</organism>
<dbReference type="Proteomes" id="UP000236305">
    <property type="component" value="Unassembled WGS sequence"/>
</dbReference>
<comment type="caution">
    <text evidence="1">The sequence shown here is derived from an EMBL/GenBank/DDBJ whole genome shotgun (WGS) entry which is preliminary data.</text>
</comment>
<evidence type="ECO:0000313" key="2">
    <source>
        <dbReference type="Proteomes" id="UP000236305"/>
    </source>
</evidence>
<sequence length="260" mass="29780">MISKSLHGLRRFKLRQEGGDSPDNHSYQCKNLQDKQGVDKLCEAIRVLSQMTGFLELKLDIPSISSDLFWDHRHCASVGEDKSVWPSLRRLEIDCGIVLPSGQWYYTGDRTKEGALQQGREDEEFDTDFGAMNSGLESDDSDAEDDPAWLWPQHLWRMEPDPETMNPLAISMAAAVRRMPNLQSATLHMDFSSSNWRAICLQCVEPNSRFPIYDDDGEGSAFRRWRAVVERNVRWKAPSDMARETEAWTGKDPIRVQVDE</sequence>
<name>A0AA44W7K3_VERDA</name>
<gene>
    <name evidence="1" type="ORF">BJF96_g10288</name>
</gene>
<accession>A0AA44W7K3</accession>
<evidence type="ECO:0000313" key="1">
    <source>
        <dbReference type="EMBL" id="PNH26401.1"/>
    </source>
</evidence>
<reference evidence="1 2" key="1">
    <citation type="submission" date="2017-12" db="EMBL/GenBank/DDBJ databases">
        <title>Comparative genomics yields insights into virulence evolution of Verticillium dahliae.</title>
        <authorList>
            <person name="Fan R."/>
            <person name="Armitage A.D."/>
            <person name="Cascant-Lopez E."/>
            <person name="Sobczyk M."/>
            <person name="Cockerton H.M."/>
            <person name="Harrison R.J."/>
        </authorList>
    </citation>
    <scope>NUCLEOTIDE SEQUENCE [LARGE SCALE GENOMIC DNA]</scope>
    <source>
        <strain evidence="1 2">12008</strain>
    </source>
</reference>
<proteinExistence type="predicted"/>
<dbReference type="AlphaFoldDB" id="A0AA44W7K3"/>
<dbReference type="EMBL" id="MPSH01000067">
    <property type="protein sequence ID" value="PNH26401.1"/>
    <property type="molecule type" value="Genomic_DNA"/>
</dbReference>